<proteinExistence type="predicted"/>
<feature type="domain" description="Nephrocystin 3-like N-terminal" evidence="3">
    <location>
        <begin position="84"/>
        <end position="229"/>
    </location>
</feature>
<dbReference type="InterPro" id="IPR027417">
    <property type="entry name" value="P-loop_NTPase"/>
</dbReference>
<sequence>MDMVKFASSEDPGYARTLGFIAELCHAGQAAQQGGEKRENEILRILEFPSMNDRELDIEEAYADTCGWIMDDEPSNGTTNRGAPRFTSWLQNDESIFWISGKAGCGKSTLMKFVYQHSDTKAALAQWADNKKLITAGYFFLERGNDLQKSREGMIRSILHQILGKRRDLIPVAFPAQFGSHVPPTPDAVNSWKSLAAACNAVLDGLGDSKVCLFIDGLDEYRMLDKYHEYTQEQLDLIFDGAGEDASWGLSDWIVDGHKDIAAFVLEINARPNAKICLSSRELGVFEQKFRSVPRIEVHHYTAAPIKEYCEGRLVQDAPGLSDSDRANFVSLITEKSRGVFLWVRLVVNMLIDGSAAGDTLGELLKTLESLPVRLGGRNGLYMRMMQNVQPRHLPEAARLFQLVRYWDSTNLQGHLDIITLFAAQEGHLETDGGGLRVQKDKIAPKVWEDLRGRWTGLQQRLKSRCGGLLEGTEDVQFMHQTAKEFVSRAYLWDHIFSKHRGFVTDSEKKLAILSGLIRRLKCCGEAALVARVIQSSEQSLPIIESHSTDSMTTVCTMLSNCFSVARRLESVEDTIDNYEQLMDELLITGDYLTRPQGTDSDTTAQPCGKWIEIFLEEDSLEGIDLKSTSPWDLMIGLGCHHYVITKVKGKGIPLAQLQQMLRTASKPFKTRWRSQDFGGWVPPQPEIVAALFGEGADPNSKLDETDDPDSGSHRMDKRDESAEPLVGLTVWTSLLRNVYQEAVRSETSLNHRFIIEHRITIQHFLDNGADRIARFHDADGIERTLEEVMEVIEVVKRGQHKLQRSVAWAEVRWARRSPERY</sequence>
<name>A0AA40EQT5_9PEZI</name>
<evidence type="ECO:0000313" key="4">
    <source>
        <dbReference type="EMBL" id="KAK0743823.1"/>
    </source>
</evidence>
<evidence type="ECO:0000256" key="2">
    <source>
        <dbReference type="SAM" id="MobiDB-lite"/>
    </source>
</evidence>
<protein>
    <recommendedName>
        <fullName evidence="3">Nephrocystin 3-like N-terminal domain-containing protein</fullName>
    </recommendedName>
</protein>
<dbReference type="EMBL" id="JAUKUD010000005">
    <property type="protein sequence ID" value="KAK0743823.1"/>
    <property type="molecule type" value="Genomic_DNA"/>
</dbReference>
<dbReference type="InterPro" id="IPR056884">
    <property type="entry name" value="NPHP3-like_N"/>
</dbReference>
<accession>A0AA40EQT5</accession>
<feature type="region of interest" description="Disordered" evidence="2">
    <location>
        <begin position="695"/>
        <end position="722"/>
    </location>
</feature>
<keyword evidence="1" id="KW-0677">Repeat</keyword>
<dbReference type="SUPFAM" id="SSF52540">
    <property type="entry name" value="P-loop containing nucleoside triphosphate hydrolases"/>
    <property type="match status" value="1"/>
</dbReference>
<evidence type="ECO:0000313" key="5">
    <source>
        <dbReference type="Proteomes" id="UP001172155"/>
    </source>
</evidence>
<dbReference type="PANTHER" id="PTHR10039:SF5">
    <property type="entry name" value="NACHT DOMAIN-CONTAINING PROTEIN"/>
    <property type="match status" value="1"/>
</dbReference>
<dbReference type="Proteomes" id="UP001172155">
    <property type="component" value="Unassembled WGS sequence"/>
</dbReference>
<reference evidence="4" key="1">
    <citation type="submission" date="2023-06" db="EMBL/GenBank/DDBJ databases">
        <title>Genome-scale phylogeny and comparative genomics of the fungal order Sordariales.</title>
        <authorList>
            <consortium name="Lawrence Berkeley National Laboratory"/>
            <person name="Hensen N."/>
            <person name="Bonometti L."/>
            <person name="Westerberg I."/>
            <person name="Brannstrom I.O."/>
            <person name="Guillou S."/>
            <person name="Cros-Aarteil S."/>
            <person name="Calhoun S."/>
            <person name="Haridas S."/>
            <person name="Kuo A."/>
            <person name="Mondo S."/>
            <person name="Pangilinan J."/>
            <person name="Riley R."/>
            <person name="LaButti K."/>
            <person name="Andreopoulos B."/>
            <person name="Lipzen A."/>
            <person name="Chen C."/>
            <person name="Yanf M."/>
            <person name="Daum C."/>
            <person name="Ng V."/>
            <person name="Clum A."/>
            <person name="Steindorff A."/>
            <person name="Ohm R."/>
            <person name="Martin F."/>
            <person name="Silar P."/>
            <person name="Natvig D."/>
            <person name="Lalanne C."/>
            <person name="Gautier V."/>
            <person name="Ament-velasquez S.L."/>
            <person name="Kruys A."/>
            <person name="Hutchinson M.I."/>
            <person name="Powell A.J."/>
            <person name="Barry K."/>
            <person name="Miller A.N."/>
            <person name="Grigoriev I.V."/>
            <person name="Debuchy R."/>
            <person name="Gladieux P."/>
            <person name="Thoren M.H."/>
            <person name="Johannesson H."/>
        </authorList>
    </citation>
    <scope>NUCLEOTIDE SEQUENCE</scope>
    <source>
        <strain evidence="4">SMH3187-1</strain>
    </source>
</reference>
<comment type="caution">
    <text evidence="4">The sequence shown here is derived from an EMBL/GenBank/DDBJ whole genome shotgun (WGS) entry which is preliminary data.</text>
</comment>
<feature type="compositionally biased region" description="Basic and acidic residues" evidence="2">
    <location>
        <begin position="711"/>
        <end position="722"/>
    </location>
</feature>
<dbReference type="Pfam" id="PF24883">
    <property type="entry name" value="NPHP3_N"/>
    <property type="match status" value="1"/>
</dbReference>
<dbReference type="AlphaFoldDB" id="A0AA40EQT5"/>
<evidence type="ECO:0000256" key="1">
    <source>
        <dbReference type="ARBA" id="ARBA00022737"/>
    </source>
</evidence>
<dbReference type="Gene3D" id="3.40.50.300">
    <property type="entry name" value="P-loop containing nucleotide triphosphate hydrolases"/>
    <property type="match status" value="1"/>
</dbReference>
<keyword evidence="5" id="KW-1185">Reference proteome</keyword>
<dbReference type="PANTHER" id="PTHR10039">
    <property type="entry name" value="AMELOGENIN"/>
    <property type="match status" value="1"/>
</dbReference>
<organism evidence="4 5">
    <name type="scientific">Schizothecium vesticola</name>
    <dbReference type="NCBI Taxonomy" id="314040"/>
    <lineage>
        <taxon>Eukaryota</taxon>
        <taxon>Fungi</taxon>
        <taxon>Dikarya</taxon>
        <taxon>Ascomycota</taxon>
        <taxon>Pezizomycotina</taxon>
        <taxon>Sordariomycetes</taxon>
        <taxon>Sordariomycetidae</taxon>
        <taxon>Sordariales</taxon>
        <taxon>Schizotheciaceae</taxon>
        <taxon>Schizothecium</taxon>
    </lineage>
</organism>
<evidence type="ECO:0000259" key="3">
    <source>
        <dbReference type="Pfam" id="PF24883"/>
    </source>
</evidence>
<gene>
    <name evidence="4" type="ORF">B0T18DRAFT_469409</name>
</gene>